<dbReference type="Proteomes" id="UP000007151">
    <property type="component" value="Unassembled WGS sequence"/>
</dbReference>
<accession>A0A212FCS3</accession>
<gene>
    <name evidence="1" type="ORF">KGM_209042</name>
</gene>
<proteinExistence type="predicted"/>
<evidence type="ECO:0000313" key="2">
    <source>
        <dbReference type="Proteomes" id="UP000007151"/>
    </source>
</evidence>
<evidence type="ECO:0000313" key="1">
    <source>
        <dbReference type="EMBL" id="OWR51520.1"/>
    </source>
</evidence>
<sequence>MWVVGVIKGRSYERDMRSSRPVLQLYRCGSSDIYSLETFPVKSLRAGISSSTSSSSSSVTREACCTRGSRHSCYTIGTVGSKTCNTCNTSARRSSQLPLVTSKYSKRHCYIGCMAKLIDSFLNNYT</sequence>
<dbReference type="KEGG" id="dpl:KGM_209042"/>
<dbReference type="AlphaFoldDB" id="A0A212FCS3"/>
<reference evidence="1 2" key="1">
    <citation type="journal article" date="2011" name="Cell">
        <title>The monarch butterfly genome yields insights into long-distance migration.</title>
        <authorList>
            <person name="Zhan S."/>
            <person name="Merlin C."/>
            <person name="Boore J.L."/>
            <person name="Reppert S.M."/>
        </authorList>
    </citation>
    <scope>NUCLEOTIDE SEQUENCE [LARGE SCALE GENOMIC DNA]</scope>
    <source>
        <strain evidence="1">F-2</strain>
    </source>
</reference>
<dbReference type="EMBL" id="AGBW02009154">
    <property type="protein sequence ID" value="OWR51520.1"/>
    <property type="molecule type" value="Genomic_DNA"/>
</dbReference>
<protein>
    <submittedName>
        <fullName evidence="1">Uncharacterized protein</fullName>
    </submittedName>
</protein>
<keyword evidence="2" id="KW-1185">Reference proteome</keyword>
<comment type="caution">
    <text evidence="1">The sequence shown here is derived from an EMBL/GenBank/DDBJ whole genome shotgun (WGS) entry which is preliminary data.</text>
</comment>
<dbReference type="InParanoid" id="A0A212FCS3"/>
<organism evidence="1 2">
    <name type="scientific">Danaus plexippus plexippus</name>
    <dbReference type="NCBI Taxonomy" id="278856"/>
    <lineage>
        <taxon>Eukaryota</taxon>
        <taxon>Metazoa</taxon>
        <taxon>Ecdysozoa</taxon>
        <taxon>Arthropoda</taxon>
        <taxon>Hexapoda</taxon>
        <taxon>Insecta</taxon>
        <taxon>Pterygota</taxon>
        <taxon>Neoptera</taxon>
        <taxon>Endopterygota</taxon>
        <taxon>Lepidoptera</taxon>
        <taxon>Glossata</taxon>
        <taxon>Ditrysia</taxon>
        <taxon>Papilionoidea</taxon>
        <taxon>Nymphalidae</taxon>
        <taxon>Danainae</taxon>
        <taxon>Danaini</taxon>
        <taxon>Danaina</taxon>
        <taxon>Danaus</taxon>
        <taxon>Danaus</taxon>
    </lineage>
</organism>
<name>A0A212FCS3_DANPL</name>